<dbReference type="Proteomes" id="UP000308267">
    <property type="component" value="Unassembled WGS sequence"/>
</dbReference>
<dbReference type="EMBL" id="SJOL01006043">
    <property type="protein sequence ID" value="TGZ69431.1"/>
    <property type="molecule type" value="Genomic_DNA"/>
</dbReference>
<reference evidence="1 2" key="1">
    <citation type="journal article" date="2019" name="BMC Genomics">
        <title>New insights from Opisthorchis felineus genome: update on genomics of the epidemiologically important liver flukes.</title>
        <authorList>
            <person name="Ershov N.I."/>
            <person name="Mordvinov V.A."/>
            <person name="Prokhortchouk E.B."/>
            <person name="Pakharukova M.Y."/>
            <person name="Gunbin K.V."/>
            <person name="Ustyantsev K."/>
            <person name="Genaev M.A."/>
            <person name="Blinov A.G."/>
            <person name="Mazur A."/>
            <person name="Boulygina E."/>
            <person name="Tsygankova S."/>
            <person name="Khrameeva E."/>
            <person name="Chekanov N."/>
            <person name="Fan G."/>
            <person name="Xiao A."/>
            <person name="Zhang H."/>
            <person name="Xu X."/>
            <person name="Yang H."/>
            <person name="Solovyev V."/>
            <person name="Lee S.M."/>
            <person name="Liu X."/>
            <person name="Afonnikov D.A."/>
            <person name="Skryabin K.G."/>
        </authorList>
    </citation>
    <scope>NUCLEOTIDE SEQUENCE [LARGE SCALE GENOMIC DNA]</scope>
    <source>
        <strain evidence="1">AK-0245</strain>
        <tissue evidence="1">Whole organism</tissue>
    </source>
</reference>
<organism evidence="1 2">
    <name type="scientific">Opisthorchis felineus</name>
    <dbReference type="NCBI Taxonomy" id="147828"/>
    <lineage>
        <taxon>Eukaryota</taxon>
        <taxon>Metazoa</taxon>
        <taxon>Spiralia</taxon>
        <taxon>Lophotrochozoa</taxon>
        <taxon>Platyhelminthes</taxon>
        <taxon>Trematoda</taxon>
        <taxon>Digenea</taxon>
        <taxon>Opisthorchiida</taxon>
        <taxon>Opisthorchiata</taxon>
        <taxon>Opisthorchiidae</taxon>
        <taxon>Opisthorchis</taxon>
    </lineage>
</organism>
<evidence type="ECO:0000313" key="2">
    <source>
        <dbReference type="Proteomes" id="UP000308267"/>
    </source>
</evidence>
<comment type="caution">
    <text evidence="1">The sequence shown here is derived from an EMBL/GenBank/DDBJ whole genome shotgun (WGS) entry which is preliminary data.</text>
</comment>
<keyword evidence="2" id="KW-1185">Reference proteome</keyword>
<dbReference type="EMBL" id="SJOL01006043">
    <property type="protein sequence ID" value="TGZ69432.1"/>
    <property type="molecule type" value="Genomic_DNA"/>
</dbReference>
<name>A0A4S2LZS1_OPIFE</name>
<gene>
    <name evidence="1" type="ORF">CRM22_003746</name>
</gene>
<protein>
    <submittedName>
        <fullName evidence="1">Uncharacterized protein</fullName>
    </submittedName>
</protein>
<evidence type="ECO:0000313" key="1">
    <source>
        <dbReference type="EMBL" id="TGZ69431.1"/>
    </source>
</evidence>
<proteinExistence type="predicted"/>
<dbReference type="AlphaFoldDB" id="A0A4S2LZS1"/>
<accession>A0A4S2LZS1</accession>
<sequence length="103" mass="11755">MTSYRLIDEEAKSRRLETMIVLQLTAIADELDREWARKLPYQERKRCSCGCSAPHSSGRYLKPIGRQVSDLRPSEYSVRGTLFVGLSLFIGCVVLKRTVGGFW</sequence>